<dbReference type="PANTHER" id="PTHR34975">
    <property type="entry name" value="SPORE GERMINATION PROTEIN A2"/>
    <property type="match status" value="1"/>
</dbReference>
<reference evidence="9" key="1">
    <citation type="submission" date="2021-06" db="EMBL/GenBank/DDBJ databases">
        <authorList>
            <person name="Criscuolo A."/>
        </authorList>
    </citation>
    <scope>NUCLEOTIDE SEQUENCE</scope>
    <source>
        <strain evidence="9">CIP111600</strain>
    </source>
</reference>
<proteinExistence type="inferred from homology"/>
<dbReference type="AlphaFoldDB" id="A0A916JSP9"/>
<dbReference type="GO" id="GO:0016020">
    <property type="term" value="C:membrane"/>
    <property type="evidence" value="ECO:0007669"/>
    <property type="project" value="UniProtKB-SubCell"/>
</dbReference>
<dbReference type="NCBIfam" id="TIGR00912">
    <property type="entry name" value="2A0309"/>
    <property type="match status" value="1"/>
</dbReference>
<feature type="transmembrane region" description="Helical" evidence="8">
    <location>
        <begin position="146"/>
        <end position="164"/>
    </location>
</feature>
<comment type="subcellular location">
    <subcellularLocation>
        <location evidence="1">Membrane</location>
        <topology evidence="1">Multi-pass membrane protein</topology>
    </subcellularLocation>
</comment>
<keyword evidence="6 8" id="KW-1133">Transmembrane helix</keyword>
<dbReference type="Pfam" id="PF03845">
    <property type="entry name" value="Spore_permease"/>
    <property type="match status" value="1"/>
</dbReference>
<evidence type="ECO:0000256" key="1">
    <source>
        <dbReference type="ARBA" id="ARBA00004141"/>
    </source>
</evidence>
<feature type="transmembrane region" description="Helical" evidence="8">
    <location>
        <begin position="217"/>
        <end position="240"/>
    </location>
</feature>
<evidence type="ECO:0000256" key="3">
    <source>
        <dbReference type="ARBA" id="ARBA00022448"/>
    </source>
</evidence>
<name>A0A916JSP9_9BACL</name>
<feature type="transmembrane region" description="Helical" evidence="8">
    <location>
        <begin position="269"/>
        <end position="293"/>
    </location>
</feature>
<evidence type="ECO:0000256" key="8">
    <source>
        <dbReference type="SAM" id="Phobius"/>
    </source>
</evidence>
<keyword evidence="3" id="KW-0813">Transport</keyword>
<accession>A0A916JSP9</accession>
<sequence>MSKNAPNEITVLQFAFMIHGAQLGIGLLSLPKVLAKEAGTDGWISLLMGWAVAVVCSIAIVQLMKRHPGASLFDLLRQYFGKAIGTLLSALLSLYYYFAFFTSFFASVHVYNEELLPRTPVFLLTLLFSLPVFAITRHKLRVVARYAELVFWGSLWLIPLYLYPLRDAIWLNLLPVLQEGWLPVLNGVPTTVYSYLGFETALILYPHLSNKKKAVHGVLLGNTLTMAIYFIVVIVCFTFFSPDAITSYSLPTLKVVKIIEFRFLERIEIIVLIGYLYMLSRLWIIYLYSAVFSTSELLRQKEHRSYLRMFMLGVIVFSFVYSPTMEWIEQMKKLFNQLGIYFAFAFPVCLFGYTRLVSVVRREN</sequence>
<comment type="similarity">
    <text evidence="2">Belongs to the amino acid-polyamine-organocation (APC) superfamily. Spore germination protein (SGP) (TC 2.A.3.9) family.</text>
</comment>
<comment type="caution">
    <text evidence="9">The sequence shown here is derived from an EMBL/GenBank/DDBJ whole genome shotgun (WGS) entry which is preliminary data.</text>
</comment>
<protein>
    <submittedName>
        <fullName evidence="9">Spore germination protein YndE</fullName>
    </submittedName>
</protein>
<feature type="transmembrane region" description="Helical" evidence="8">
    <location>
        <begin position="334"/>
        <end position="353"/>
    </location>
</feature>
<keyword evidence="4" id="KW-0309">Germination</keyword>
<evidence type="ECO:0000256" key="4">
    <source>
        <dbReference type="ARBA" id="ARBA00022544"/>
    </source>
</evidence>
<dbReference type="Proteomes" id="UP000693672">
    <property type="component" value="Unassembled WGS sequence"/>
</dbReference>
<evidence type="ECO:0000256" key="7">
    <source>
        <dbReference type="ARBA" id="ARBA00023136"/>
    </source>
</evidence>
<feature type="transmembrane region" description="Helical" evidence="8">
    <location>
        <begin position="184"/>
        <end position="205"/>
    </location>
</feature>
<feature type="transmembrane region" description="Helical" evidence="8">
    <location>
        <begin position="115"/>
        <end position="134"/>
    </location>
</feature>
<dbReference type="PANTHER" id="PTHR34975:SF2">
    <property type="entry name" value="SPORE GERMINATION PROTEIN A2"/>
    <property type="match status" value="1"/>
</dbReference>
<feature type="transmembrane region" description="Helical" evidence="8">
    <location>
        <begin position="84"/>
        <end position="109"/>
    </location>
</feature>
<dbReference type="RefSeq" id="WP_218090213.1">
    <property type="nucleotide sequence ID" value="NZ_CAJVAS010000001.1"/>
</dbReference>
<feature type="transmembrane region" description="Helical" evidence="8">
    <location>
        <begin position="12"/>
        <end position="30"/>
    </location>
</feature>
<evidence type="ECO:0000256" key="6">
    <source>
        <dbReference type="ARBA" id="ARBA00022989"/>
    </source>
</evidence>
<evidence type="ECO:0000313" key="10">
    <source>
        <dbReference type="Proteomes" id="UP000693672"/>
    </source>
</evidence>
<evidence type="ECO:0000256" key="5">
    <source>
        <dbReference type="ARBA" id="ARBA00022692"/>
    </source>
</evidence>
<keyword evidence="5 8" id="KW-0812">Transmembrane</keyword>
<keyword evidence="7 8" id="KW-0472">Membrane</keyword>
<dbReference type="InterPro" id="IPR004761">
    <property type="entry name" value="Spore_GerAB"/>
</dbReference>
<evidence type="ECO:0000313" key="9">
    <source>
        <dbReference type="EMBL" id="CAG7600521.1"/>
    </source>
</evidence>
<evidence type="ECO:0000256" key="2">
    <source>
        <dbReference type="ARBA" id="ARBA00007998"/>
    </source>
</evidence>
<gene>
    <name evidence="9" type="primary">yndE_3</name>
    <name evidence="9" type="ORF">PAESOLCIP111_00404</name>
</gene>
<keyword evidence="10" id="KW-1185">Reference proteome</keyword>
<dbReference type="GO" id="GO:0009847">
    <property type="term" value="P:spore germination"/>
    <property type="evidence" value="ECO:0007669"/>
    <property type="project" value="InterPro"/>
</dbReference>
<dbReference type="EMBL" id="CAJVAS010000001">
    <property type="protein sequence ID" value="CAG7600521.1"/>
    <property type="molecule type" value="Genomic_DNA"/>
</dbReference>
<feature type="transmembrane region" description="Helical" evidence="8">
    <location>
        <begin position="305"/>
        <end position="322"/>
    </location>
</feature>
<organism evidence="9 10">
    <name type="scientific">Paenibacillus solanacearum</name>
    <dbReference type="NCBI Taxonomy" id="2048548"/>
    <lineage>
        <taxon>Bacteria</taxon>
        <taxon>Bacillati</taxon>
        <taxon>Bacillota</taxon>
        <taxon>Bacilli</taxon>
        <taxon>Bacillales</taxon>
        <taxon>Paenibacillaceae</taxon>
        <taxon>Paenibacillus</taxon>
    </lineage>
</organism>
<feature type="transmembrane region" description="Helical" evidence="8">
    <location>
        <begin position="42"/>
        <end position="63"/>
    </location>
</feature>